<dbReference type="Gene3D" id="1.10.150.240">
    <property type="entry name" value="Putative phosphatase, domain 2"/>
    <property type="match status" value="1"/>
</dbReference>
<dbReference type="SUPFAM" id="SSF56784">
    <property type="entry name" value="HAD-like"/>
    <property type="match status" value="1"/>
</dbReference>
<protein>
    <submittedName>
        <fullName evidence="1">Phosphonatase-like hydrolase</fullName>
    </submittedName>
</protein>
<dbReference type="GO" id="GO:0005829">
    <property type="term" value="C:cytosol"/>
    <property type="evidence" value="ECO:0007669"/>
    <property type="project" value="TreeGrafter"/>
</dbReference>
<accession>A0A7G6YEM7</accession>
<dbReference type="Gene3D" id="3.40.50.1000">
    <property type="entry name" value="HAD superfamily/HAD-like"/>
    <property type="match status" value="1"/>
</dbReference>
<dbReference type="EMBL" id="CP043641">
    <property type="protein sequence ID" value="QNE36942.1"/>
    <property type="molecule type" value="Genomic_DNA"/>
</dbReference>
<dbReference type="KEGG" id="lse:F1C12_18705"/>
<proteinExistence type="predicted"/>
<dbReference type="GO" id="GO:0006281">
    <property type="term" value="P:DNA repair"/>
    <property type="evidence" value="ECO:0007669"/>
    <property type="project" value="TreeGrafter"/>
</dbReference>
<dbReference type="InterPro" id="IPR036412">
    <property type="entry name" value="HAD-like_sf"/>
</dbReference>
<dbReference type="RefSeq" id="WP_185276368.1">
    <property type="nucleotide sequence ID" value="NZ_CP043641.1"/>
</dbReference>
<dbReference type="InterPro" id="IPR023214">
    <property type="entry name" value="HAD_sf"/>
</dbReference>
<organism evidence="1 2">
    <name type="scientific">Leifsonia shinshuensis</name>
    <dbReference type="NCBI Taxonomy" id="150026"/>
    <lineage>
        <taxon>Bacteria</taxon>
        <taxon>Bacillati</taxon>
        <taxon>Actinomycetota</taxon>
        <taxon>Actinomycetes</taxon>
        <taxon>Micrococcales</taxon>
        <taxon>Microbacteriaceae</taxon>
        <taxon>Leifsonia</taxon>
    </lineage>
</organism>
<reference evidence="2" key="1">
    <citation type="submission" date="2019-09" db="EMBL/GenBank/DDBJ databases">
        <title>Antimicrobial potential of Antarctic Bacteria.</title>
        <authorList>
            <person name="Benaud N."/>
            <person name="Edwards R.J."/>
            <person name="Ferrari B.C."/>
        </authorList>
    </citation>
    <scope>NUCLEOTIDE SEQUENCE [LARGE SCALE GENOMIC DNA]</scope>
    <source>
        <strain evidence="2">INR9</strain>
    </source>
</reference>
<evidence type="ECO:0000313" key="2">
    <source>
        <dbReference type="Proteomes" id="UP000515511"/>
    </source>
</evidence>
<dbReference type="NCBIfam" id="TIGR03351">
    <property type="entry name" value="PhnX-like"/>
    <property type="match status" value="1"/>
</dbReference>
<sequence>MIQLAAFDIAGTTVDDHGAVYVALRRAVEETGATVAADDLQRWMGTDKVEAITALLRLGGVEPEPGLVAERFDRFRALLADAYRAEPPVALPGIPEAIDRLRAAGVKVALTTGFSDDVVEPLLAALGWTVGPEGQLDAVVTTSDVPAGRPAPYMIHLAMQRTGVADVRRVLAAGDTVVDLEAARNAGAIAVGVLTGQTPRDALEAGDHDAVLASVAEVPEFVGIGSAAEAVRA</sequence>
<dbReference type="AlphaFoldDB" id="A0A7G6YEM7"/>
<dbReference type="InterPro" id="IPR050155">
    <property type="entry name" value="HAD-like_hydrolase_sf"/>
</dbReference>
<dbReference type="PANTHER" id="PTHR43434:SF19">
    <property type="entry name" value="PHOSPHONOACETALDEHYDE HYDROLASE"/>
    <property type="match status" value="1"/>
</dbReference>
<dbReference type="Proteomes" id="UP000515511">
    <property type="component" value="Chromosome"/>
</dbReference>
<dbReference type="GO" id="GO:0008967">
    <property type="term" value="F:phosphoglycolate phosphatase activity"/>
    <property type="evidence" value="ECO:0007669"/>
    <property type="project" value="TreeGrafter"/>
</dbReference>
<gene>
    <name evidence="1" type="ORF">F1C12_18705</name>
</gene>
<name>A0A7G6YEM7_9MICO</name>
<dbReference type="Pfam" id="PF00702">
    <property type="entry name" value="Hydrolase"/>
    <property type="match status" value="1"/>
</dbReference>
<dbReference type="InterPro" id="IPR022468">
    <property type="entry name" value="PhnX-like"/>
</dbReference>
<keyword evidence="1" id="KW-0378">Hydrolase</keyword>
<dbReference type="SFLD" id="SFLDG01129">
    <property type="entry name" value="C1.5:_HAD__Beta-PGM__Phosphata"/>
    <property type="match status" value="1"/>
</dbReference>
<dbReference type="InterPro" id="IPR023198">
    <property type="entry name" value="PGP-like_dom2"/>
</dbReference>
<dbReference type="SFLD" id="SFLDS00003">
    <property type="entry name" value="Haloacid_Dehalogenase"/>
    <property type="match status" value="1"/>
</dbReference>
<evidence type="ECO:0000313" key="1">
    <source>
        <dbReference type="EMBL" id="QNE36942.1"/>
    </source>
</evidence>
<dbReference type="PANTHER" id="PTHR43434">
    <property type="entry name" value="PHOSPHOGLYCOLATE PHOSPHATASE"/>
    <property type="match status" value="1"/>
</dbReference>